<reference evidence="1 2" key="1">
    <citation type="submission" date="2014-04" db="EMBL/GenBank/DDBJ databases">
        <authorList>
            <consortium name="DOE Joint Genome Institute"/>
            <person name="Kuo A."/>
            <person name="Kohler A."/>
            <person name="Nagy L.G."/>
            <person name="Floudas D."/>
            <person name="Copeland A."/>
            <person name="Barry K.W."/>
            <person name="Cichocki N."/>
            <person name="Veneault-Fourrey C."/>
            <person name="LaButti K."/>
            <person name="Lindquist E.A."/>
            <person name="Lipzen A."/>
            <person name="Lundell T."/>
            <person name="Morin E."/>
            <person name="Murat C."/>
            <person name="Sun H."/>
            <person name="Tunlid A."/>
            <person name="Henrissat B."/>
            <person name="Grigoriev I.V."/>
            <person name="Hibbett D.S."/>
            <person name="Martin F."/>
            <person name="Nordberg H.P."/>
            <person name="Cantor M.N."/>
            <person name="Hua S.X."/>
        </authorList>
    </citation>
    <scope>NUCLEOTIDE SEQUENCE [LARGE SCALE GENOMIC DNA]</scope>
    <source>
        <strain evidence="1 2">Foug A</strain>
    </source>
</reference>
<dbReference type="EMBL" id="KN822032">
    <property type="protein sequence ID" value="KIM63823.1"/>
    <property type="molecule type" value="Genomic_DNA"/>
</dbReference>
<dbReference type="HOGENOM" id="CLU_2856072_0_0_1"/>
<dbReference type="InParanoid" id="A0A0C2ZQH7"/>
<keyword evidence="2" id="KW-1185">Reference proteome</keyword>
<accession>A0A0C2ZQH7</accession>
<dbReference type="Proteomes" id="UP000053989">
    <property type="component" value="Unassembled WGS sequence"/>
</dbReference>
<protein>
    <submittedName>
        <fullName evidence="1">Uncharacterized protein</fullName>
    </submittedName>
</protein>
<evidence type="ECO:0000313" key="2">
    <source>
        <dbReference type="Proteomes" id="UP000053989"/>
    </source>
</evidence>
<proteinExistence type="predicted"/>
<dbReference type="AlphaFoldDB" id="A0A0C2ZQH7"/>
<reference evidence="2" key="2">
    <citation type="submission" date="2015-01" db="EMBL/GenBank/DDBJ databases">
        <title>Evolutionary Origins and Diversification of the Mycorrhizal Mutualists.</title>
        <authorList>
            <consortium name="DOE Joint Genome Institute"/>
            <consortium name="Mycorrhizal Genomics Consortium"/>
            <person name="Kohler A."/>
            <person name="Kuo A."/>
            <person name="Nagy L.G."/>
            <person name="Floudas D."/>
            <person name="Copeland A."/>
            <person name="Barry K.W."/>
            <person name="Cichocki N."/>
            <person name="Veneault-Fourrey C."/>
            <person name="LaButti K."/>
            <person name="Lindquist E.A."/>
            <person name="Lipzen A."/>
            <person name="Lundell T."/>
            <person name="Morin E."/>
            <person name="Murat C."/>
            <person name="Riley R."/>
            <person name="Ohm R."/>
            <person name="Sun H."/>
            <person name="Tunlid A."/>
            <person name="Henrissat B."/>
            <person name="Grigoriev I.V."/>
            <person name="Hibbett D.S."/>
            <person name="Martin F."/>
        </authorList>
    </citation>
    <scope>NUCLEOTIDE SEQUENCE [LARGE SCALE GENOMIC DNA]</scope>
    <source>
        <strain evidence="2">Foug A</strain>
    </source>
</reference>
<name>A0A0C2ZQH7_9AGAM</name>
<feature type="non-terminal residue" evidence="1">
    <location>
        <position position="1"/>
    </location>
</feature>
<gene>
    <name evidence="1" type="ORF">SCLCIDRAFT_116543</name>
</gene>
<organism evidence="1 2">
    <name type="scientific">Scleroderma citrinum Foug A</name>
    <dbReference type="NCBI Taxonomy" id="1036808"/>
    <lineage>
        <taxon>Eukaryota</taxon>
        <taxon>Fungi</taxon>
        <taxon>Dikarya</taxon>
        <taxon>Basidiomycota</taxon>
        <taxon>Agaricomycotina</taxon>
        <taxon>Agaricomycetes</taxon>
        <taxon>Agaricomycetidae</taxon>
        <taxon>Boletales</taxon>
        <taxon>Sclerodermatineae</taxon>
        <taxon>Sclerodermataceae</taxon>
        <taxon>Scleroderma</taxon>
    </lineage>
</organism>
<evidence type="ECO:0000313" key="1">
    <source>
        <dbReference type="EMBL" id="KIM63823.1"/>
    </source>
</evidence>
<sequence length="65" mass="6955">DAIFLGEALTKHMTAADSTGPLSDADTILASFVTERRSHALEPGYRSHSRNACPQLLPGGFLSVR</sequence>